<feature type="transmembrane region" description="Helical" evidence="1">
    <location>
        <begin position="26"/>
        <end position="45"/>
    </location>
</feature>
<proteinExistence type="predicted"/>
<evidence type="ECO:0000256" key="1">
    <source>
        <dbReference type="SAM" id="Phobius"/>
    </source>
</evidence>
<name>A0A316FGP1_9ACTN</name>
<feature type="transmembrane region" description="Helical" evidence="1">
    <location>
        <begin position="51"/>
        <end position="73"/>
    </location>
</feature>
<gene>
    <name evidence="2" type="ORF">BC793_106105</name>
</gene>
<keyword evidence="1" id="KW-0472">Membrane</keyword>
<dbReference type="EMBL" id="QGGR01000006">
    <property type="protein sequence ID" value="PWK48078.1"/>
    <property type="molecule type" value="Genomic_DNA"/>
</dbReference>
<keyword evidence="1" id="KW-0812">Transmembrane</keyword>
<dbReference type="RefSeq" id="WP_109593156.1">
    <property type="nucleotide sequence ID" value="NZ_BONA01000039.1"/>
</dbReference>
<reference evidence="2 3" key="1">
    <citation type="submission" date="2018-05" db="EMBL/GenBank/DDBJ databases">
        <title>Genomic Encyclopedia of Archaeal and Bacterial Type Strains, Phase II (KMG-II): from individual species to whole genera.</title>
        <authorList>
            <person name="Goeker M."/>
        </authorList>
    </citation>
    <scope>NUCLEOTIDE SEQUENCE [LARGE SCALE GENOMIC DNA]</scope>
    <source>
        <strain evidence="2 3">DSM 45184</strain>
    </source>
</reference>
<organism evidence="2 3">
    <name type="scientific">Actinoplanes xinjiangensis</name>
    <dbReference type="NCBI Taxonomy" id="512350"/>
    <lineage>
        <taxon>Bacteria</taxon>
        <taxon>Bacillati</taxon>
        <taxon>Actinomycetota</taxon>
        <taxon>Actinomycetes</taxon>
        <taxon>Micromonosporales</taxon>
        <taxon>Micromonosporaceae</taxon>
        <taxon>Actinoplanes</taxon>
    </lineage>
</organism>
<evidence type="ECO:0000313" key="3">
    <source>
        <dbReference type="Proteomes" id="UP000245697"/>
    </source>
</evidence>
<keyword evidence="1" id="KW-1133">Transmembrane helix</keyword>
<comment type="caution">
    <text evidence="2">The sequence shown here is derived from an EMBL/GenBank/DDBJ whole genome shotgun (WGS) entry which is preliminary data.</text>
</comment>
<evidence type="ECO:0000313" key="2">
    <source>
        <dbReference type="EMBL" id="PWK48078.1"/>
    </source>
</evidence>
<protein>
    <submittedName>
        <fullName evidence="2">Uncharacterized protein</fullName>
    </submittedName>
</protein>
<keyword evidence="3" id="KW-1185">Reference proteome</keyword>
<accession>A0A316FGP1</accession>
<sequence>MNDDASQPSAFTGRRQRPDRPQRTRLLLVLFVAGIAGVIAGWLSHASGTNLPAAVLTGGGAFAGAVGLLLAIARHGEAG</sequence>
<dbReference type="Proteomes" id="UP000245697">
    <property type="component" value="Unassembled WGS sequence"/>
</dbReference>
<dbReference type="AlphaFoldDB" id="A0A316FGP1"/>